<reference evidence="2 3" key="1">
    <citation type="submission" date="2019-10" db="EMBL/GenBank/DDBJ databases">
        <title>Alkaliphilus serpentinus sp. nov. and Alkaliphilus pronyensis sp. nov., two novel anaerobic alkaliphilic species isolated from the serpentinized-hosted hydrothermal field of the Prony Bay (New Caledonia).</title>
        <authorList>
            <person name="Postec A."/>
        </authorList>
    </citation>
    <scope>NUCLEOTIDE SEQUENCE [LARGE SCALE GENOMIC DNA]</scope>
    <source>
        <strain evidence="2 3">LacT</strain>
    </source>
</reference>
<accession>A0A833HMA5</accession>
<name>A0A833HMA5_9FIRM</name>
<dbReference type="Gene3D" id="3.30.70.1110">
    <property type="entry name" value="Histidine kinase CheA-like, P2 response regulator-binding domain"/>
    <property type="match status" value="1"/>
</dbReference>
<dbReference type="GO" id="GO:0000155">
    <property type="term" value="F:phosphorelay sensor kinase activity"/>
    <property type="evidence" value="ECO:0007669"/>
    <property type="project" value="InterPro"/>
</dbReference>
<evidence type="ECO:0000313" key="2">
    <source>
        <dbReference type="EMBL" id="KAB3525934.1"/>
    </source>
</evidence>
<dbReference type="InterPro" id="IPR035891">
    <property type="entry name" value="CheY-binding_CheA"/>
</dbReference>
<dbReference type="Proteomes" id="UP000465601">
    <property type="component" value="Unassembled WGS sequence"/>
</dbReference>
<comment type="caution">
    <text evidence="2">The sequence shown here is derived from an EMBL/GenBank/DDBJ whole genome shotgun (WGS) entry which is preliminary data.</text>
</comment>
<dbReference type="InterPro" id="IPR010808">
    <property type="entry name" value="CheA_P2-bd"/>
</dbReference>
<dbReference type="Pfam" id="PF07194">
    <property type="entry name" value="P2"/>
    <property type="match status" value="1"/>
</dbReference>
<protein>
    <recommendedName>
        <fullName evidence="1">Chemotaxis protein CheA P2 response regulator-binding domain-containing protein</fullName>
    </recommendedName>
</protein>
<dbReference type="InterPro" id="IPR037052">
    <property type="entry name" value="CheA-like_P2_sf"/>
</dbReference>
<dbReference type="AlphaFoldDB" id="A0A833HMA5"/>
<gene>
    <name evidence="2" type="ORF">F8153_14475</name>
</gene>
<feature type="domain" description="Chemotaxis protein CheA P2 response regulator-binding" evidence="1">
    <location>
        <begin position="6"/>
        <end position="78"/>
    </location>
</feature>
<proteinExistence type="predicted"/>
<dbReference type="RefSeq" id="WP_151867068.1">
    <property type="nucleotide sequence ID" value="NZ_WBZB01000055.1"/>
</dbReference>
<evidence type="ECO:0000259" key="1">
    <source>
        <dbReference type="Pfam" id="PF07194"/>
    </source>
</evidence>
<organism evidence="2 3">
    <name type="scientific">Alkaliphilus serpentinus</name>
    <dbReference type="NCBI Taxonomy" id="1482731"/>
    <lineage>
        <taxon>Bacteria</taxon>
        <taxon>Bacillati</taxon>
        <taxon>Bacillota</taxon>
        <taxon>Clostridia</taxon>
        <taxon>Peptostreptococcales</taxon>
        <taxon>Natronincolaceae</taxon>
        <taxon>Alkaliphilus</taxon>
    </lineage>
</organism>
<dbReference type="EMBL" id="WBZB01000055">
    <property type="protein sequence ID" value="KAB3525934.1"/>
    <property type="molecule type" value="Genomic_DNA"/>
</dbReference>
<keyword evidence="3" id="KW-1185">Reference proteome</keyword>
<evidence type="ECO:0000313" key="3">
    <source>
        <dbReference type="Proteomes" id="UP000465601"/>
    </source>
</evidence>
<dbReference type="SUPFAM" id="SSF55052">
    <property type="entry name" value="CheY-binding domain of CheA"/>
    <property type="match status" value="1"/>
</dbReference>
<sequence length="114" mass="13336">MDKQRTYTVTVYLEECIGMENIKAFEVIHHLKKIADVIEIFPKDILEYSQSAEVIRQEGFKLEITTEFNIEEIQAFFSESMNKERKLKLLIKNKAMKEGGSTNDRKAICDMQNQ</sequence>